<evidence type="ECO:0000256" key="5">
    <source>
        <dbReference type="ARBA" id="ARBA00022679"/>
    </source>
</evidence>
<proteinExistence type="inferred from homology"/>
<evidence type="ECO:0000256" key="7">
    <source>
        <dbReference type="ARBA" id="ARBA00022840"/>
    </source>
</evidence>
<dbReference type="GO" id="GO:0005634">
    <property type="term" value="C:nucleus"/>
    <property type="evidence" value="ECO:0007669"/>
    <property type="project" value="UniProtKB-SubCell"/>
</dbReference>
<evidence type="ECO:0000256" key="6">
    <source>
        <dbReference type="ARBA" id="ARBA00022741"/>
    </source>
</evidence>
<name>A0A9Q1LAS2_9SOLA</name>
<dbReference type="InterPro" id="IPR007012">
    <property type="entry name" value="PolA_pol_cen_dom"/>
</dbReference>
<evidence type="ECO:0000256" key="2">
    <source>
        <dbReference type="ARBA" id="ARBA00010912"/>
    </source>
</evidence>
<dbReference type="Gene3D" id="1.10.1410.10">
    <property type="match status" value="1"/>
</dbReference>
<feature type="transmembrane region" description="Helical" evidence="9">
    <location>
        <begin position="92"/>
        <end position="113"/>
    </location>
</feature>
<keyword evidence="4" id="KW-0507">mRNA processing</keyword>
<evidence type="ECO:0000259" key="10">
    <source>
        <dbReference type="Pfam" id="PF04928"/>
    </source>
</evidence>
<evidence type="ECO:0000313" key="11">
    <source>
        <dbReference type="EMBL" id="KAJ8532197.1"/>
    </source>
</evidence>
<evidence type="ECO:0000256" key="3">
    <source>
        <dbReference type="ARBA" id="ARBA00012388"/>
    </source>
</evidence>
<dbReference type="Pfam" id="PF04928">
    <property type="entry name" value="PAP_central"/>
    <property type="match status" value="1"/>
</dbReference>
<keyword evidence="8" id="KW-0539">Nucleus</keyword>
<dbReference type="Proteomes" id="UP001152561">
    <property type="component" value="Unassembled WGS sequence"/>
</dbReference>
<gene>
    <name evidence="11" type="ORF">K7X08_012120</name>
</gene>
<keyword evidence="5" id="KW-0808">Transferase</keyword>
<accession>A0A9Q1LAS2</accession>
<keyword evidence="6" id="KW-0547">Nucleotide-binding</keyword>
<dbReference type="OrthoDB" id="1470401at2759"/>
<organism evidence="11 12">
    <name type="scientific">Anisodus acutangulus</name>
    <dbReference type="NCBI Taxonomy" id="402998"/>
    <lineage>
        <taxon>Eukaryota</taxon>
        <taxon>Viridiplantae</taxon>
        <taxon>Streptophyta</taxon>
        <taxon>Embryophyta</taxon>
        <taxon>Tracheophyta</taxon>
        <taxon>Spermatophyta</taxon>
        <taxon>Magnoliopsida</taxon>
        <taxon>eudicotyledons</taxon>
        <taxon>Gunneridae</taxon>
        <taxon>Pentapetalae</taxon>
        <taxon>asterids</taxon>
        <taxon>lamiids</taxon>
        <taxon>Solanales</taxon>
        <taxon>Solanaceae</taxon>
        <taxon>Solanoideae</taxon>
        <taxon>Hyoscyameae</taxon>
        <taxon>Anisodus</taxon>
    </lineage>
</organism>
<keyword evidence="7" id="KW-0067">ATP-binding</keyword>
<protein>
    <recommendedName>
        <fullName evidence="3">polynucleotide adenylyltransferase</fullName>
        <ecNumber evidence="3">2.7.7.19</ecNumber>
    </recommendedName>
</protein>
<evidence type="ECO:0000256" key="1">
    <source>
        <dbReference type="ARBA" id="ARBA00004123"/>
    </source>
</evidence>
<evidence type="ECO:0000256" key="9">
    <source>
        <dbReference type="SAM" id="Phobius"/>
    </source>
</evidence>
<comment type="subcellular location">
    <subcellularLocation>
        <location evidence="1">Nucleus</location>
    </subcellularLocation>
</comment>
<dbReference type="GO" id="GO:0006397">
    <property type="term" value="P:mRNA processing"/>
    <property type="evidence" value="ECO:0007669"/>
    <property type="project" value="UniProtKB-KW"/>
</dbReference>
<dbReference type="GO" id="GO:0005524">
    <property type="term" value="F:ATP binding"/>
    <property type="evidence" value="ECO:0007669"/>
    <property type="project" value="UniProtKB-KW"/>
</dbReference>
<dbReference type="PANTHER" id="PTHR10682">
    <property type="entry name" value="POLY A POLYMERASE"/>
    <property type="match status" value="1"/>
</dbReference>
<evidence type="ECO:0000256" key="8">
    <source>
        <dbReference type="ARBA" id="ARBA00023242"/>
    </source>
</evidence>
<evidence type="ECO:0000313" key="12">
    <source>
        <dbReference type="Proteomes" id="UP001152561"/>
    </source>
</evidence>
<feature type="domain" description="Poly(A) polymerase central" evidence="10">
    <location>
        <begin position="77"/>
        <end position="116"/>
    </location>
</feature>
<comment type="similarity">
    <text evidence="2">Belongs to the poly(A) polymerase family.</text>
</comment>
<evidence type="ECO:0000256" key="4">
    <source>
        <dbReference type="ARBA" id="ARBA00022664"/>
    </source>
</evidence>
<dbReference type="SUPFAM" id="SSF81631">
    <property type="entry name" value="PAP/OAS1 substrate-binding domain"/>
    <property type="match status" value="1"/>
</dbReference>
<dbReference type="EMBL" id="JAJAGQ010000020">
    <property type="protein sequence ID" value="KAJ8532197.1"/>
    <property type="molecule type" value="Genomic_DNA"/>
</dbReference>
<keyword evidence="12" id="KW-1185">Reference proteome</keyword>
<keyword evidence="9" id="KW-1133">Transmembrane helix</keyword>
<dbReference type="AlphaFoldDB" id="A0A9Q1LAS2"/>
<dbReference type="GO" id="GO:1990817">
    <property type="term" value="F:poly(A) RNA polymerase activity"/>
    <property type="evidence" value="ECO:0007669"/>
    <property type="project" value="UniProtKB-EC"/>
</dbReference>
<reference evidence="12" key="1">
    <citation type="journal article" date="2023" name="Proc. Natl. Acad. Sci. U.S.A.">
        <title>Genomic and structural basis for evolution of tropane alkaloid biosynthesis.</title>
        <authorList>
            <person name="Wanga Y.-J."/>
            <person name="Taina T."/>
            <person name="Yua J.-Y."/>
            <person name="Lia J."/>
            <person name="Xua B."/>
            <person name="Chenc J."/>
            <person name="D'Auriad J.C."/>
            <person name="Huanga J.-P."/>
            <person name="Huanga S.-X."/>
        </authorList>
    </citation>
    <scope>NUCLEOTIDE SEQUENCE [LARGE SCALE GENOMIC DNA]</scope>
    <source>
        <strain evidence="12">cv. KIB-2019</strain>
    </source>
</reference>
<dbReference type="EC" id="2.7.7.19" evidence="3"/>
<dbReference type="PANTHER" id="PTHR10682:SF39">
    <property type="entry name" value="POLY(A) POLYMERASE"/>
    <property type="match status" value="1"/>
</dbReference>
<keyword evidence="9" id="KW-0472">Membrane</keyword>
<keyword evidence="9" id="KW-0812">Transmembrane</keyword>
<comment type="caution">
    <text evidence="11">The sequence shown here is derived from an EMBL/GenBank/DDBJ whole genome shotgun (WGS) entry which is preliminary data.</text>
</comment>
<sequence>MFLESSARYAICYALELNIHSLQSIGADFSSPLTNFRRFQQFAGMMGDEEELERKKAFGKLKQNCMTYRVGLVVISYRSVLRCVKLWAKKRGVYRFLLGFFGGVHLAVLSAFICHRHSTASLSLPCRPYEFCHSNVVRSTF</sequence>